<gene>
    <name evidence="2" type="ORF">CCAE0312_LOCUS1377</name>
</gene>
<sequence length="104" mass="10850">MVKSQSISALSAPGPGAPFSAADWTRNNETPGALLAVASDVVTVPAPENMTLGEPTRSSAILLTPAFTVPKVPDVKDPIEAVEKVFSTNILYDPPPNPRLSVDP</sequence>
<organism evidence="2">
    <name type="scientific">Compsopogon caeruleus</name>
    <dbReference type="NCBI Taxonomy" id="31354"/>
    <lineage>
        <taxon>Eukaryota</taxon>
        <taxon>Rhodophyta</taxon>
        <taxon>Compsopogonophyceae</taxon>
        <taxon>Compsopogonales</taxon>
        <taxon>Compsopogonaceae</taxon>
        <taxon>Compsopogon</taxon>
    </lineage>
</organism>
<evidence type="ECO:0000313" key="2">
    <source>
        <dbReference type="EMBL" id="CAD9226318.1"/>
    </source>
</evidence>
<dbReference type="EMBL" id="HBGH01002518">
    <property type="protein sequence ID" value="CAD9226318.1"/>
    <property type="molecule type" value="Transcribed_RNA"/>
</dbReference>
<proteinExistence type="predicted"/>
<feature type="compositionally biased region" description="Low complexity" evidence="1">
    <location>
        <begin position="8"/>
        <end position="22"/>
    </location>
</feature>
<feature type="region of interest" description="Disordered" evidence="1">
    <location>
        <begin position="1"/>
        <end position="25"/>
    </location>
</feature>
<dbReference type="AlphaFoldDB" id="A0A7S1T7D7"/>
<name>A0A7S1T7D7_9RHOD</name>
<evidence type="ECO:0000256" key="1">
    <source>
        <dbReference type="SAM" id="MobiDB-lite"/>
    </source>
</evidence>
<reference evidence="2" key="1">
    <citation type="submission" date="2021-01" db="EMBL/GenBank/DDBJ databases">
        <authorList>
            <person name="Corre E."/>
            <person name="Pelletier E."/>
            <person name="Niang G."/>
            <person name="Scheremetjew M."/>
            <person name="Finn R."/>
            <person name="Kale V."/>
            <person name="Holt S."/>
            <person name="Cochrane G."/>
            <person name="Meng A."/>
            <person name="Brown T."/>
            <person name="Cohen L."/>
        </authorList>
    </citation>
    <scope>NUCLEOTIDE SEQUENCE</scope>
    <source>
        <strain evidence="2">SAG 36.94</strain>
    </source>
</reference>
<protein>
    <submittedName>
        <fullName evidence="2">Uncharacterized protein</fullName>
    </submittedName>
</protein>
<accession>A0A7S1T7D7</accession>